<dbReference type="AlphaFoldDB" id="A0A6P0UGC2"/>
<dbReference type="Pfam" id="PF10677">
    <property type="entry name" value="DUF2490"/>
    <property type="match status" value="1"/>
</dbReference>
<sequence length="184" mass="21621">MTISCIRSLLVIVVFFGFHELVAQESFTAYLQPQMALNYKVLPHYNHNLAISSRNYILRNREMEFQGRNLDISHFSTFSSGANTSFGLGLMYRFRKLFEPARENEFRLTQQLNITSRPLIVRYGHRLRSEQRIFPDLTIHRFRYRFTLDFPLQGEKVDVREAYLFLNTEALLSAAKGVSPQFDQ</sequence>
<dbReference type="Proteomes" id="UP000468443">
    <property type="component" value="Unassembled WGS sequence"/>
</dbReference>
<dbReference type="InterPro" id="IPR019619">
    <property type="entry name" value="DUF2490"/>
</dbReference>
<dbReference type="EMBL" id="JAABOP010000001">
    <property type="protein sequence ID" value="NER10263.1"/>
    <property type="molecule type" value="Genomic_DNA"/>
</dbReference>
<gene>
    <name evidence="1" type="ORF">GWK09_07025</name>
</gene>
<reference evidence="1 2" key="1">
    <citation type="submission" date="2020-01" db="EMBL/GenBank/DDBJ databases">
        <title>Muriicola jejuensis KCTC 22299.</title>
        <authorList>
            <person name="Wang G."/>
        </authorList>
    </citation>
    <scope>NUCLEOTIDE SEQUENCE [LARGE SCALE GENOMIC DNA]</scope>
    <source>
        <strain evidence="1 2">KCTC 22299</strain>
    </source>
</reference>
<comment type="caution">
    <text evidence="1">The sequence shown here is derived from an EMBL/GenBank/DDBJ whole genome shotgun (WGS) entry which is preliminary data.</text>
</comment>
<evidence type="ECO:0000313" key="2">
    <source>
        <dbReference type="Proteomes" id="UP000468443"/>
    </source>
</evidence>
<evidence type="ECO:0000313" key="1">
    <source>
        <dbReference type="EMBL" id="NER10263.1"/>
    </source>
</evidence>
<protein>
    <submittedName>
        <fullName evidence="1">DUF2490 domain-containing protein</fullName>
    </submittedName>
</protein>
<name>A0A6P0UGC2_9FLAO</name>
<organism evidence="1 2">
    <name type="scientific">Muriicola jejuensis</name>
    <dbReference type="NCBI Taxonomy" id="504488"/>
    <lineage>
        <taxon>Bacteria</taxon>
        <taxon>Pseudomonadati</taxon>
        <taxon>Bacteroidota</taxon>
        <taxon>Flavobacteriia</taxon>
        <taxon>Flavobacteriales</taxon>
        <taxon>Flavobacteriaceae</taxon>
        <taxon>Muriicola</taxon>
    </lineage>
</organism>
<dbReference type="RefSeq" id="WP_163692276.1">
    <property type="nucleotide sequence ID" value="NZ_FXTW01000001.1"/>
</dbReference>
<proteinExistence type="predicted"/>
<keyword evidence="2" id="KW-1185">Reference proteome</keyword>
<accession>A0A6P0UGC2</accession>